<feature type="compositionally biased region" description="Basic and acidic residues" evidence="2">
    <location>
        <begin position="532"/>
        <end position="548"/>
    </location>
</feature>
<feature type="compositionally biased region" description="Pro residues" evidence="2">
    <location>
        <begin position="365"/>
        <end position="382"/>
    </location>
</feature>
<dbReference type="Gene3D" id="3.40.630.190">
    <property type="entry name" value="LCP protein"/>
    <property type="match status" value="1"/>
</dbReference>
<protein>
    <submittedName>
        <fullName evidence="5">LCP family protein required for cell wall assembly</fullName>
    </submittedName>
</protein>
<feature type="compositionally biased region" description="Pro residues" evidence="2">
    <location>
        <begin position="451"/>
        <end position="475"/>
    </location>
</feature>
<feature type="compositionally biased region" description="Low complexity" evidence="2">
    <location>
        <begin position="964"/>
        <end position="975"/>
    </location>
</feature>
<accession>A0ABS5AHM6</accession>
<feature type="compositionally biased region" description="Pro residues" evidence="2">
    <location>
        <begin position="421"/>
        <end position="444"/>
    </location>
</feature>
<dbReference type="RefSeq" id="WP_209707252.1">
    <property type="nucleotide sequence ID" value="NZ_JAGIOO010000001.1"/>
</dbReference>
<dbReference type="InterPro" id="IPR027381">
    <property type="entry name" value="LytR/CpsA/Psr_C"/>
</dbReference>
<comment type="similarity">
    <text evidence="1">Belongs to the LytR/CpsA/Psr (LCP) family.</text>
</comment>
<feature type="compositionally biased region" description="Pro residues" evidence="2">
    <location>
        <begin position="268"/>
        <end position="281"/>
    </location>
</feature>
<evidence type="ECO:0000259" key="4">
    <source>
        <dbReference type="Pfam" id="PF13399"/>
    </source>
</evidence>
<dbReference type="InterPro" id="IPR004474">
    <property type="entry name" value="LytR_CpsA_psr"/>
</dbReference>
<sequence length="1112" mass="115384">MPEDHREGGYGSRSGGRRRAADETPDQDQGGRRRRRSLDDDGGTSVSDLLAKHGGAGTSDKLPRPMPPERDLPQGEFNAPPMPPPAPPRSRPPMPPQEEHLPPPRPATRSGRRSRPAPPPEPAEVGYDPGFGSAYDSGFAALDEPQQAPPPQPPVRRGGPVEPPPGRRAAGDMPSQPMARPPMDPRGGRPPLPGPVDQGNPMDPPSRGAMPGPGPMDPAPRQGMPGPMDPPSRQGMPAPMSRPGMPGPGDHGGPGPMDPPSRQGLPGPLDPPSRPSVPLDPPSRGAMPLDPPSRGAMPLDPPSRGAMPLDPPSRGAMPLDPPSRGAMPLDPPSRGAMPGPGGPGPGPMGGRPPLDQPSRPAMPAGRPPQGRPGPDGPGPLGPGGPMGGPGGPGPGPGGPMGAPGMGGPGPGRPGPVGGPGGPGPGGPGPGPGGPGPGGPGPGGPGPVGGPGGPPGRPGPGMPPPGARPGAPPPASSNPAEAPEDEDMDDKRRKIDATLVRFSAVHDEMAEIEAKERERRNKLTQYIKLPSLSREKDEGEEAATKKPEDDAPEAAEQTQLLERRLSASVDVETMGVSYAELVGEDEEPEPEPEPESEPEAEPEPEALEEEPEDPRRKRLASVGKGLVAAVSAIVLVATGVGWAGKQWVNGQIREVSALDPDAADIQDKDKQYGAENFLMIGSDTRAGATAEDGVGDEKSEKGARADTVMVAHVPADRKRVVILSFPRDMEVNVPSCEGWDDKTGKYSGTMKPPVKGVKINSSYAIGGPKCITKLVQQLSGLNINHFVGIDFHGFKAMVDAVKGVEVCVPKPLIDNELGPVITQTGRQTISGDTALSYVRIRKVQGEMQTDYERIGRQQRFLSSLLRKTMSQEVLTNPSRLQDFVKAFAGATYGENIGIDQMLTLGTSLQGLDAGRVTFVQVPVRTVELGNKKYREEFREKDAKLLFQAIINGSPLPHEKPASGSNQNPAPQAQNNPSVDLSPAALVDPKTVKIQVLNGADKAGNATKAVNGLSELGFEVVKKGTSATPSDKTVIRFSDERRDAARTLAAAIPGATLVPDPSMGGAVQLVLGPEYDGKVVKPGGGGTQTPGQQTTEPKLPGNLSTVNGADNSCS</sequence>
<feature type="region of interest" description="Disordered" evidence="2">
    <location>
        <begin position="1076"/>
        <end position="1112"/>
    </location>
</feature>
<dbReference type="Pfam" id="PF03816">
    <property type="entry name" value="LytR_cpsA_psr"/>
    <property type="match status" value="1"/>
</dbReference>
<feature type="region of interest" description="Disordered" evidence="2">
    <location>
        <begin position="1"/>
        <end position="617"/>
    </location>
</feature>
<proteinExistence type="inferred from homology"/>
<organism evidence="5 6">
    <name type="scientific">Crossiella equi</name>
    <dbReference type="NCBI Taxonomy" id="130796"/>
    <lineage>
        <taxon>Bacteria</taxon>
        <taxon>Bacillati</taxon>
        <taxon>Actinomycetota</taxon>
        <taxon>Actinomycetes</taxon>
        <taxon>Pseudonocardiales</taxon>
        <taxon>Pseudonocardiaceae</taxon>
        <taxon>Crossiella</taxon>
    </lineage>
</organism>
<dbReference type="PANTHER" id="PTHR33392:SF6">
    <property type="entry name" value="POLYISOPRENYL-TEICHOIC ACID--PEPTIDOGLYCAN TEICHOIC ACID TRANSFERASE TAGU"/>
    <property type="match status" value="1"/>
</dbReference>
<feature type="region of interest" description="Disordered" evidence="2">
    <location>
        <begin position="954"/>
        <end position="979"/>
    </location>
</feature>
<dbReference type="PANTHER" id="PTHR33392">
    <property type="entry name" value="POLYISOPRENYL-TEICHOIC ACID--PEPTIDOGLYCAN TEICHOIC ACID TRANSFERASE TAGU"/>
    <property type="match status" value="1"/>
</dbReference>
<dbReference type="EMBL" id="JAGIOO010000001">
    <property type="protein sequence ID" value="MBP2475866.1"/>
    <property type="molecule type" value="Genomic_DNA"/>
</dbReference>
<feature type="compositionally biased region" description="Basic and acidic residues" evidence="2">
    <location>
        <begin position="61"/>
        <end position="73"/>
    </location>
</feature>
<evidence type="ECO:0000313" key="6">
    <source>
        <dbReference type="Proteomes" id="UP001519363"/>
    </source>
</evidence>
<comment type="caution">
    <text evidence="5">The sequence shown here is derived from an EMBL/GenBank/DDBJ whole genome shotgun (WGS) entry which is preliminary data.</text>
</comment>
<dbReference type="InterPro" id="IPR050922">
    <property type="entry name" value="LytR/CpsA/Psr_CW_biosynth"/>
</dbReference>
<feature type="compositionally biased region" description="Pro residues" evidence="2">
    <location>
        <begin position="80"/>
        <end position="96"/>
    </location>
</feature>
<feature type="compositionally biased region" description="Basic and acidic residues" evidence="2">
    <location>
        <begin position="503"/>
        <end position="520"/>
    </location>
</feature>
<keyword evidence="6" id="KW-1185">Reference proteome</keyword>
<feature type="compositionally biased region" description="Polar residues" evidence="2">
    <location>
        <begin position="1100"/>
        <end position="1112"/>
    </location>
</feature>
<dbReference type="NCBIfam" id="TIGR00350">
    <property type="entry name" value="lytR_cpsA_psr"/>
    <property type="match status" value="1"/>
</dbReference>
<evidence type="ECO:0000256" key="1">
    <source>
        <dbReference type="ARBA" id="ARBA00006068"/>
    </source>
</evidence>
<name>A0ABS5AHM6_9PSEU</name>
<feature type="domain" description="LytR/CpsA/Psr regulator C-terminal" evidence="4">
    <location>
        <begin position="989"/>
        <end position="1073"/>
    </location>
</feature>
<feature type="compositionally biased region" description="Acidic residues" evidence="2">
    <location>
        <begin position="581"/>
        <end position="611"/>
    </location>
</feature>
<dbReference type="Gene3D" id="3.30.70.2390">
    <property type="match status" value="1"/>
</dbReference>
<evidence type="ECO:0000313" key="5">
    <source>
        <dbReference type="EMBL" id="MBP2475866.1"/>
    </source>
</evidence>
<feature type="compositionally biased region" description="Gly residues" evidence="2">
    <location>
        <begin position="398"/>
        <end position="420"/>
    </location>
</feature>
<dbReference type="Proteomes" id="UP001519363">
    <property type="component" value="Unassembled WGS sequence"/>
</dbReference>
<evidence type="ECO:0000256" key="2">
    <source>
        <dbReference type="SAM" id="MobiDB-lite"/>
    </source>
</evidence>
<dbReference type="Pfam" id="PF13399">
    <property type="entry name" value="LytR_C"/>
    <property type="match status" value="1"/>
</dbReference>
<evidence type="ECO:0000259" key="3">
    <source>
        <dbReference type="Pfam" id="PF03816"/>
    </source>
</evidence>
<feature type="domain" description="Cell envelope-related transcriptional attenuator" evidence="3">
    <location>
        <begin position="703"/>
        <end position="867"/>
    </location>
</feature>
<gene>
    <name evidence="5" type="ORF">JOF53_004738</name>
</gene>
<feature type="compositionally biased region" description="Pro residues" evidence="2">
    <location>
        <begin position="179"/>
        <end position="194"/>
    </location>
</feature>
<reference evidence="5 6" key="1">
    <citation type="submission" date="2021-03" db="EMBL/GenBank/DDBJ databases">
        <title>Sequencing the genomes of 1000 actinobacteria strains.</title>
        <authorList>
            <person name="Klenk H.-P."/>
        </authorList>
    </citation>
    <scope>NUCLEOTIDE SEQUENCE [LARGE SCALE GENOMIC DNA]</scope>
    <source>
        <strain evidence="5 6">DSM 44580</strain>
    </source>
</reference>